<dbReference type="SUPFAM" id="SSF55729">
    <property type="entry name" value="Acyl-CoA N-acyltransferases (Nat)"/>
    <property type="match status" value="1"/>
</dbReference>
<dbReference type="GO" id="GO:0016787">
    <property type="term" value="F:hydrolase activity"/>
    <property type="evidence" value="ECO:0007669"/>
    <property type="project" value="UniProtKB-KW"/>
</dbReference>
<evidence type="ECO:0000256" key="1">
    <source>
        <dbReference type="ARBA" id="ARBA00001946"/>
    </source>
</evidence>
<dbReference type="CDD" id="cd04301">
    <property type="entry name" value="NAT_SF"/>
    <property type="match status" value="1"/>
</dbReference>
<dbReference type="PROSITE" id="PS51462">
    <property type="entry name" value="NUDIX"/>
    <property type="match status" value="1"/>
</dbReference>
<dbReference type="RefSeq" id="WP_131183074.1">
    <property type="nucleotide sequence ID" value="NZ_QJUO01000002.1"/>
</dbReference>
<reference evidence="5 6" key="1">
    <citation type="submission" date="2018-06" db="EMBL/GenBank/DDBJ databases">
        <title>Three novel Pseudomonas species isolated from symptomatic oak.</title>
        <authorList>
            <person name="Bueno-Gonzalez V."/>
            <person name="Brady C."/>
        </authorList>
    </citation>
    <scope>NUCLEOTIDE SEQUENCE [LARGE SCALE GENOMIC DNA]</scope>
    <source>
        <strain evidence="5 6">P17C</strain>
    </source>
</reference>
<dbReference type="SUPFAM" id="SSF55811">
    <property type="entry name" value="Nudix"/>
    <property type="match status" value="1"/>
</dbReference>
<feature type="domain" description="Nudix hydrolase" evidence="4">
    <location>
        <begin position="140"/>
        <end position="269"/>
    </location>
</feature>
<evidence type="ECO:0000256" key="2">
    <source>
        <dbReference type="ARBA" id="ARBA00022801"/>
    </source>
</evidence>
<dbReference type="InterPro" id="IPR000086">
    <property type="entry name" value="NUDIX_hydrolase_dom"/>
</dbReference>
<feature type="domain" description="N-acetyltransferase" evidence="3">
    <location>
        <begin position="1"/>
        <end position="136"/>
    </location>
</feature>
<accession>A0A4Q9REG3</accession>
<name>A0A4Q9REG3_9GAMM</name>
<dbReference type="AlphaFoldDB" id="A0A4Q9REG3"/>
<dbReference type="InterPro" id="IPR020084">
    <property type="entry name" value="NUDIX_hydrolase_CS"/>
</dbReference>
<comment type="cofactor">
    <cofactor evidence="1">
        <name>Mg(2+)</name>
        <dbReference type="ChEBI" id="CHEBI:18420"/>
    </cofactor>
</comment>
<sequence>MHTLTFQHLPSQQHPLIARFYRNQKSSMRASKGAKYWVARRKEIVAACCLTPVADGYWLTSLLVAPDERNRGIASLLLQRLSSGIAAPIWLFCHPSLQPLYAKAGFTPCDEIPPPLAERLTRYRRNKSLIALCKAPAMKTLNIASACLLDDENRLLIVRKRATRLFMLPGGKAEAGETPLQTLIRELTEELGVQMQAKDFQPLGHFQAEAANEPGFQVCAEVFVAPLRVPVKALAELEETGWLNWRETSREDLAPLLKEKILPALRASLDES</sequence>
<dbReference type="GO" id="GO:0016747">
    <property type="term" value="F:acyltransferase activity, transferring groups other than amino-acyl groups"/>
    <property type="evidence" value="ECO:0007669"/>
    <property type="project" value="InterPro"/>
</dbReference>
<dbReference type="PANTHER" id="PTHR43046">
    <property type="entry name" value="GDP-MANNOSE MANNOSYL HYDROLASE"/>
    <property type="match status" value="1"/>
</dbReference>
<dbReference type="Gene3D" id="3.90.79.10">
    <property type="entry name" value="Nucleoside Triphosphate Pyrophosphohydrolase"/>
    <property type="match status" value="1"/>
</dbReference>
<dbReference type="InterPro" id="IPR015797">
    <property type="entry name" value="NUDIX_hydrolase-like_dom_sf"/>
</dbReference>
<dbReference type="Gene3D" id="3.40.630.30">
    <property type="match status" value="1"/>
</dbReference>
<comment type="caution">
    <text evidence="5">The sequence shown here is derived from an EMBL/GenBank/DDBJ whole genome shotgun (WGS) entry which is preliminary data.</text>
</comment>
<keyword evidence="2 5" id="KW-0378">Hydrolase</keyword>
<evidence type="ECO:0000313" key="6">
    <source>
        <dbReference type="Proteomes" id="UP000292639"/>
    </source>
</evidence>
<dbReference type="EMBL" id="QJUP01000001">
    <property type="protein sequence ID" value="TBU99980.1"/>
    <property type="molecule type" value="Genomic_DNA"/>
</dbReference>
<dbReference type="Pfam" id="PF13508">
    <property type="entry name" value="Acetyltransf_7"/>
    <property type="match status" value="1"/>
</dbReference>
<dbReference type="PROSITE" id="PS51186">
    <property type="entry name" value="GNAT"/>
    <property type="match status" value="1"/>
</dbReference>
<dbReference type="OrthoDB" id="8780005at2"/>
<dbReference type="InterPro" id="IPR016181">
    <property type="entry name" value="Acyl_CoA_acyltransferase"/>
</dbReference>
<dbReference type="CDD" id="cd04690">
    <property type="entry name" value="NUDIX_Hydrolase"/>
    <property type="match status" value="1"/>
</dbReference>
<evidence type="ECO:0000259" key="3">
    <source>
        <dbReference type="PROSITE" id="PS51186"/>
    </source>
</evidence>
<gene>
    <name evidence="5" type="ORF">DNJ96_01440</name>
</gene>
<dbReference type="PANTHER" id="PTHR43046:SF2">
    <property type="entry name" value="8-OXO-DGTP DIPHOSPHATASE-RELATED"/>
    <property type="match status" value="1"/>
</dbReference>
<keyword evidence="6" id="KW-1185">Reference proteome</keyword>
<proteinExistence type="predicted"/>
<dbReference type="PROSITE" id="PS00893">
    <property type="entry name" value="NUDIX_BOX"/>
    <property type="match status" value="1"/>
</dbReference>
<organism evidence="5 6">
    <name type="scientific">Stutzerimonas kirkiae</name>
    <dbReference type="NCBI Taxonomy" id="2211392"/>
    <lineage>
        <taxon>Bacteria</taxon>
        <taxon>Pseudomonadati</taxon>
        <taxon>Pseudomonadota</taxon>
        <taxon>Gammaproteobacteria</taxon>
        <taxon>Pseudomonadales</taxon>
        <taxon>Pseudomonadaceae</taxon>
        <taxon>Stutzerimonas</taxon>
    </lineage>
</organism>
<dbReference type="Pfam" id="PF00293">
    <property type="entry name" value="NUDIX"/>
    <property type="match status" value="1"/>
</dbReference>
<dbReference type="InterPro" id="IPR000182">
    <property type="entry name" value="GNAT_dom"/>
</dbReference>
<evidence type="ECO:0000313" key="5">
    <source>
        <dbReference type="EMBL" id="TBU99980.1"/>
    </source>
</evidence>
<dbReference type="Proteomes" id="UP000292639">
    <property type="component" value="Unassembled WGS sequence"/>
</dbReference>
<protein>
    <submittedName>
        <fullName evidence="5">NTP pyrophosphohydrolase</fullName>
    </submittedName>
</protein>
<evidence type="ECO:0000259" key="4">
    <source>
        <dbReference type="PROSITE" id="PS51462"/>
    </source>
</evidence>